<feature type="compositionally biased region" description="Basic and acidic residues" evidence="1">
    <location>
        <begin position="73"/>
        <end position="82"/>
    </location>
</feature>
<reference evidence="3 5" key="3">
    <citation type="submission" date="2020-04" db="EMBL/GenBank/DDBJ databases">
        <authorList>
            <person name="Hogendoorn C."/>
        </authorList>
    </citation>
    <scope>NUCLEOTIDE SEQUENCE [LARGE SCALE GENOMIC DNA]</scope>
    <source>
        <strain evidence="3">COOX1</strain>
    </source>
</reference>
<proteinExistence type="predicted"/>
<organism evidence="2 4">
    <name type="scientific">Kyrpidia spormannii</name>
    <dbReference type="NCBI Taxonomy" id="2055160"/>
    <lineage>
        <taxon>Bacteria</taxon>
        <taxon>Bacillati</taxon>
        <taxon>Bacillota</taxon>
        <taxon>Bacilli</taxon>
        <taxon>Bacillales</taxon>
        <taxon>Alicyclobacillaceae</taxon>
        <taxon>Kyrpidia</taxon>
    </lineage>
</organism>
<dbReference type="KEGG" id="kyr:CVV65_11795"/>
<evidence type="ECO:0000313" key="5">
    <source>
        <dbReference type="Proteomes" id="UP000502196"/>
    </source>
</evidence>
<dbReference type="EMBL" id="CP024955">
    <property type="protein sequence ID" value="ATY85523.1"/>
    <property type="molecule type" value="Genomic_DNA"/>
</dbReference>
<reference evidence="2" key="2">
    <citation type="journal article" date="2018" name="Genome Announc.">
        <title>Complete Genome Sequence of Kyrpidia sp. Strain EA-1, a Thermophilic Knallgas Bacterium, Isolated from the Azores.</title>
        <authorList>
            <person name="Reiner J.E."/>
            <person name="Lapp C.J."/>
            <person name="Bunk B."/>
            <person name="Sproer C."/>
            <person name="Overmann J."/>
            <person name="Gescher J."/>
        </authorList>
    </citation>
    <scope>NUCLEOTIDE SEQUENCE</scope>
    <source>
        <strain evidence="2">EA-1</strain>
    </source>
</reference>
<evidence type="ECO:0000313" key="3">
    <source>
        <dbReference type="EMBL" id="CAB3394725.1"/>
    </source>
</evidence>
<dbReference type="Proteomes" id="UP000502196">
    <property type="component" value="Chromosome"/>
</dbReference>
<evidence type="ECO:0000313" key="2">
    <source>
        <dbReference type="EMBL" id="ATY85523.1"/>
    </source>
</evidence>
<gene>
    <name evidence="3" type="ORF">COOX1_2560</name>
    <name evidence="2" type="ORF">CVV65_11795</name>
</gene>
<dbReference type="AlphaFoldDB" id="A0A2K8N8A2"/>
<feature type="region of interest" description="Disordered" evidence="1">
    <location>
        <begin position="35"/>
        <end position="82"/>
    </location>
</feature>
<name>A0A2K8N8A2_9BACL</name>
<dbReference type="InterPro" id="IPR024999">
    <property type="entry name" value="DUF3905"/>
</dbReference>
<keyword evidence="4" id="KW-1185">Reference proteome</keyword>
<evidence type="ECO:0000256" key="1">
    <source>
        <dbReference type="SAM" id="MobiDB-lite"/>
    </source>
</evidence>
<feature type="compositionally biased region" description="Basic and acidic residues" evidence="1">
    <location>
        <begin position="42"/>
        <end position="51"/>
    </location>
</feature>
<reference evidence="4" key="1">
    <citation type="submission" date="2017-11" db="EMBL/GenBank/DDBJ databases">
        <title>Complete Genome Sequence of Kyrpidia sp. Strain EA-1, a thermophilic, hydrogen-oxidizing Bacterium, isolated from the Azores.</title>
        <authorList>
            <person name="Reiner J.E."/>
            <person name="Lapp C.J."/>
            <person name="Bunk B."/>
            <person name="Gescher J."/>
        </authorList>
    </citation>
    <scope>NUCLEOTIDE SEQUENCE [LARGE SCALE GENOMIC DNA]</scope>
    <source>
        <strain evidence="4">EA-1</strain>
    </source>
</reference>
<dbReference type="Proteomes" id="UP000231932">
    <property type="component" value="Chromosome"/>
</dbReference>
<evidence type="ECO:0000313" key="4">
    <source>
        <dbReference type="Proteomes" id="UP000231932"/>
    </source>
</evidence>
<sequence length="82" mass="9790">MNERVPAGQKAEQDARWRETPLDYWSIYVDPAALSGQQWVDNPRDPGSQREENEETREDIERRLQRGELFMHPVRDVTHRNE</sequence>
<accession>A0A2K8N8A2</accession>
<dbReference type="EMBL" id="LR792683">
    <property type="protein sequence ID" value="CAB3394725.1"/>
    <property type="molecule type" value="Genomic_DNA"/>
</dbReference>
<protein>
    <submittedName>
        <fullName evidence="2">DUF3905 domain-containing protein</fullName>
    </submittedName>
</protein>
<dbReference type="Pfam" id="PF13045">
    <property type="entry name" value="DUF3905"/>
    <property type="match status" value="1"/>
</dbReference>
<dbReference type="RefSeq" id="WP_100668293.1">
    <property type="nucleotide sequence ID" value="NZ_CP024955.1"/>
</dbReference>
<dbReference type="OrthoDB" id="2695269at2"/>